<dbReference type="InterPro" id="IPR007809">
    <property type="entry name" value="FlgN-like"/>
</dbReference>
<dbReference type="RefSeq" id="WP_206556857.1">
    <property type="nucleotide sequence ID" value="NZ_JAFKDB010000008.1"/>
</dbReference>
<evidence type="ECO:0000313" key="5">
    <source>
        <dbReference type="Proteomes" id="UP000664344"/>
    </source>
</evidence>
<evidence type="ECO:0000256" key="2">
    <source>
        <dbReference type="ARBA" id="ARBA00007703"/>
    </source>
</evidence>
<keyword evidence="4" id="KW-0969">Cilium</keyword>
<evidence type="ECO:0000313" key="4">
    <source>
        <dbReference type="EMBL" id="MBN7769198.1"/>
    </source>
</evidence>
<evidence type="ECO:0000256" key="1">
    <source>
        <dbReference type="ARBA" id="ARBA00002397"/>
    </source>
</evidence>
<comment type="caution">
    <text evidence="4">The sequence shown here is derived from an EMBL/GenBank/DDBJ whole genome shotgun (WGS) entry which is preliminary data.</text>
</comment>
<dbReference type="Gene3D" id="1.20.58.300">
    <property type="entry name" value="FlgN-like"/>
    <property type="match status" value="1"/>
</dbReference>
<comment type="similarity">
    <text evidence="2">Belongs to the FlgN family.</text>
</comment>
<protein>
    <submittedName>
        <fullName evidence="4">Flagellar protein FlgN</fullName>
    </submittedName>
</protein>
<keyword evidence="4" id="KW-0282">Flagellum</keyword>
<comment type="function">
    <text evidence="1">Required for the efficient initiation of filament assembly.</text>
</comment>
<gene>
    <name evidence="4" type="ORF">JYP53_04675</name>
</gene>
<keyword evidence="3" id="KW-1005">Bacterial flagellum biogenesis</keyword>
<keyword evidence="4" id="KW-0966">Cell projection</keyword>
<dbReference type="Pfam" id="PF05130">
    <property type="entry name" value="FlgN"/>
    <property type="match status" value="1"/>
</dbReference>
<proteinExistence type="inferred from homology"/>
<dbReference type="Proteomes" id="UP000664344">
    <property type="component" value="Unassembled WGS sequence"/>
</dbReference>
<organism evidence="4 5">
    <name type="scientific">Marinobacter daepoensis</name>
    <dbReference type="NCBI Taxonomy" id="262077"/>
    <lineage>
        <taxon>Bacteria</taxon>
        <taxon>Pseudomonadati</taxon>
        <taxon>Pseudomonadota</taxon>
        <taxon>Gammaproteobacteria</taxon>
        <taxon>Pseudomonadales</taxon>
        <taxon>Marinobacteraceae</taxon>
        <taxon>Marinobacter</taxon>
    </lineage>
</organism>
<reference evidence="4 5" key="1">
    <citation type="submission" date="2021-02" db="EMBL/GenBank/DDBJ databases">
        <title>PHA producing bacteria isolated from coastal sediment in Guangdong, Shenzhen.</title>
        <authorList>
            <person name="Zheng W."/>
            <person name="Yu S."/>
            <person name="Huang Y."/>
        </authorList>
    </citation>
    <scope>NUCLEOTIDE SEQUENCE [LARGE SCALE GENOMIC DNA]</scope>
    <source>
        <strain evidence="4 5">TN21-5</strain>
    </source>
</reference>
<name>A0ABS3BCC1_9GAMM</name>
<dbReference type="SUPFAM" id="SSF140566">
    <property type="entry name" value="FlgN-like"/>
    <property type="match status" value="1"/>
</dbReference>
<evidence type="ECO:0000256" key="3">
    <source>
        <dbReference type="ARBA" id="ARBA00022795"/>
    </source>
</evidence>
<dbReference type="EMBL" id="JAFKDB010000008">
    <property type="protein sequence ID" value="MBN7769198.1"/>
    <property type="molecule type" value="Genomic_DNA"/>
</dbReference>
<accession>A0ABS3BCC1</accession>
<keyword evidence="5" id="KW-1185">Reference proteome</keyword>
<sequence length="156" mass="17305">MTAHDQLKTLLEEDIRQLDELAALLLQEKDVLSSPDIQPLQDITALKNGLLEGVRERAKKKIHLLVSIGYNPKAGEPSRFIRAGGMDSLHQLWKEAETQLRNCQAINQNNGRVLGHLQQRLIRLTDIFRGASGQQKLYGAKGQQTSVSSTNILASA</sequence>
<dbReference type="InterPro" id="IPR036679">
    <property type="entry name" value="FlgN-like_sf"/>
</dbReference>